<dbReference type="AlphaFoldDB" id="A0A3S3ZHF7"/>
<proteinExistence type="predicted"/>
<feature type="transmembrane region" description="Helical" evidence="1">
    <location>
        <begin position="325"/>
        <end position="348"/>
    </location>
</feature>
<gene>
    <name evidence="2" type="ORF">ELQ90_16085</name>
</gene>
<dbReference type="EMBL" id="RZNB01000009">
    <property type="protein sequence ID" value="RWZ46143.1"/>
    <property type="molecule type" value="Genomic_DNA"/>
</dbReference>
<comment type="caution">
    <text evidence="2">The sequence shown here is derived from an EMBL/GenBank/DDBJ whole genome shotgun (WGS) entry which is preliminary data.</text>
</comment>
<evidence type="ECO:0000313" key="2">
    <source>
        <dbReference type="EMBL" id="RWZ46143.1"/>
    </source>
</evidence>
<feature type="transmembrane region" description="Helical" evidence="1">
    <location>
        <begin position="355"/>
        <end position="373"/>
    </location>
</feature>
<reference evidence="2 3" key="1">
    <citation type="submission" date="2018-12" db="EMBL/GenBank/DDBJ databases">
        <authorList>
            <person name="Li F."/>
        </authorList>
    </citation>
    <scope>NUCLEOTIDE SEQUENCE [LARGE SCALE GENOMIC DNA]</scope>
    <source>
        <strain evidence="2 3">11W25H-1</strain>
    </source>
</reference>
<keyword evidence="1" id="KW-1133">Transmembrane helix</keyword>
<feature type="transmembrane region" description="Helical" evidence="1">
    <location>
        <begin position="299"/>
        <end position="319"/>
    </location>
</feature>
<keyword evidence="3" id="KW-1185">Reference proteome</keyword>
<accession>A0A3S3ZHF7</accession>
<keyword evidence="1" id="KW-0812">Transmembrane</keyword>
<dbReference type="OrthoDB" id="4915037at2"/>
<evidence type="ECO:0000313" key="3">
    <source>
        <dbReference type="Proteomes" id="UP000288547"/>
    </source>
</evidence>
<keyword evidence="1" id="KW-0472">Membrane</keyword>
<name>A0A3S3ZHF7_9MICO</name>
<feature type="transmembrane region" description="Helical" evidence="1">
    <location>
        <begin position="271"/>
        <end position="292"/>
    </location>
</feature>
<sequence length="547" mass="57857">MHEVPGASARDLPAPASPEEVAARFGRPVFGLVPQPHVRELDVLSTVATGEELSEVSVSYSFLAEPGDPTDPRNLVPTVRDIDGWLEKAERDGQPEWFVRGLQSMRFPMVWEAVRTTTRVDPWAATTAERLAAHMEHVLLNTADERQRRDDSGIPSLDAGVTAAHALPANVAVDGAERPGIQIDTDATVIGPSASTCGSSRGGALIMRADRGVDPMPFPLVGDPLVDDRRGEPTPGRLIAAIAATALLLWVALTIGGQAAVVLMFGGMVGLAVLAVAVAVACATVAIVLSALTGRRRIGAAIAVTLLAFVATAVGLVGFGSIPMIWVGFELVHLIVAVLSALVLGLFLEPLWLRIVGALSLVALIVAGAVLLAPENAEPEPSPDALQAQVNFEYFIENGTYPMVADLPGATLAGHPATGEFAHTLMITEDGGVLDIVREAATTSNPDITPCWYLIRETLPLEQTDTLADYASWCVKEGDVWRMVDGTGLARMEDGDLIAVRPAFDPDVANVGGSRPANADEIAAAWATLRPMTEAEVRRHVQWPGVE</sequence>
<organism evidence="2 3">
    <name type="scientific">Labedella phragmitis</name>
    <dbReference type="NCBI Taxonomy" id="2498849"/>
    <lineage>
        <taxon>Bacteria</taxon>
        <taxon>Bacillati</taxon>
        <taxon>Actinomycetota</taxon>
        <taxon>Actinomycetes</taxon>
        <taxon>Micrococcales</taxon>
        <taxon>Microbacteriaceae</taxon>
        <taxon>Labedella</taxon>
    </lineage>
</organism>
<feature type="transmembrane region" description="Helical" evidence="1">
    <location>
        <begin position="238"/>
        <end position="265"/>
    </location>
</feature>
<evidence type="ECO:0000256" key="1">
    <source>
        <dbReference type="SAM" id="Phobius"/>
    </source>
</evidence>
<dbReference type="RefSeq" id="WP_128496321.1">
    <property type="nucleotide sequence ID" value="NZ_RZNB01000009.1"/>
</dbReference>
<protein>
    <submittedName>
        <fullName evidence="2">Uncharacterized protein</fullName>
    </submittedName>
</protein>
<dbReference type="Proteomes" id="UP000288547">
    <property type="component" value="Unassembled WGS sequence"/>
</dbReference>